<accession>A0A6A5ACM3</accession>
<dbReference type="PANTHER" id="PTHR47439">
    <property type="entry name" value="LOW MOLECULAR WEIGHT PHOSPHOTYROSINE PROTEIN PHOSPHATASE-RELATED"/>
    <property type="match status" value="1"/>
</dbReference>
<dbReference type="InterPro" id="IPR036196">
    <property type="entry name" value="Ptyr_pPase_sf"/>
</dbReference>
<feature type="non-terminal residue" evidence="3">
    <location>
        <position position="203"/>
    </location>
</feature>
<evidence type="ECO:0000313" key="3">
    <source>
        <dbReference type="EMBL" id="KAF0750486.1"/>
    </source>
</evidence>
<organism evidence="3 4">
    <name type="scientific">Aphanomyces astaci</name>
    <name type="common">Crayfish plague agent</name>
    <dbReference type="NCBI Taxonomy" id="112090"/>
    <lineage>
        <taxon>Eukaryota</taxon>
        <taxon>Sar</taxon>
        <taxon>Stramenopiles</taxon>
        <taxon>Oomycota</taxon>
        <taxon>Saprolegniomycetes</taxon>
        <taxon>Saprolegniales</taxon>
        <taxon>Verrucalvaceae</taxon>
        <taxon>Aphanomyces</taxon>
    </lineage>
</organism>
<dbReference type="CDD" id="cd16343">
    <property type="entry name" value="LMWPTP"/>
    <property type="match status" value="1"/>
</dbReference>
<dbReference type="VEuPathDB" id="FungiDB:H257_04283"/>
<dbReference type="Gene3D" id="3.40.50.2300">
    <property type="match status" value="1"/>
</dbReference>
<proteinExistence type="predicted"/>
<dbReference type="EMBL" id="VJMI01012298">
    <property type="protein sequence ID" value="KAF0750486.1"/>
    <property type="molecule type" value="Genomic_DNA"/>
</dbReference>
<evidence type="ECO:0000313" key="4">
    <source>
        <dbReference type="Proteomes" id="UP000469452"/>
    </source>
</evidence>
<dbReference type="AlphaFoldDB" id="A0A6A5ACM3"/>
<feature type="region of interest" description="Disordered" evidence="1">
    <location>
        <begin position="48"/>
        <end position="67"/>
    </location>
</feature>
<dbReference type="InterPro" id="IPR052995">
    <property type="entry name" value="LMW-PTP"/>
</dbReference>
<dbReference type="InterPro" id="IPR023485">
    <property type="entry name" value="Ptyr_pPase"/>
</dbReference>
<dbReference type="Proteomes" id="UP000469452">
    <property type="component" value="Unassembled WGS sequence"/>
</dbReference>
<reference evidence="3 4" key="1">
    <citation type="submission" date="2019-06" db="EMBL/GenBank/DDBJ databases">
        <title>Genomics analysis of Aphanomyces spp. identifies a new class of oomycete effector associated with host adaptation.</title>
        <authorList>
            <person name="Gaulin E."/>
        </authorList>
    </citation>
    <scope>NUCLEOTIDE SEQUENCE [LARGE SCALE GENOMIC DNA]</scope>
    <source>
        <strain evidence="3 4">E</strain>
    </source>
</reference>
<evidence type="ECO:0000259" key="2">
    <source>
        <dbReference type="SMART" id="SM00226"/>
    </source>
</evidence>
<comment type="caution">
    <text evidence="3">The sequence shown here is derived from an EMBL/GenBank/DDBJ whole genome shotgun (WGS) entry which is preliminary data.</text>
</comment>
<gene>
    <name evidence="3" type="ORF">AaE_006691</name>
</gene>
<sequence length="203" mass="21948">MTVGVLFVCLGNICRSPAAEGVFKAIVHKTHDTPGDFRIDSCGTGGGSSNWYKPNGSSYHQGESSDGRMKKEAKKRGYHLTSRSRPLVPDDLRTFDHIICMDGNNVRAVMEAAKFWGPEFTALANTKVICTTSNCTSSLLLVSKMTTYCVANTTATHVPDPWYEGGFDSVLDLLEDACHGLYAALSDSASKQANNTAEIGFHS</sequence>
<dbReference type="Pfam" id="PF01451">
    <property type="entry name" value="LMWPc"/>
    <property type="match status" value="1"/>
</dbReference>
<dbReference type="SMART" id="SM00226">
    <property type="entry name" value="LMWPc"/>
    <property type="match status" value="1"/>
</dbReference>
<protein>
    <recommendedName>
        <fullName evidence="2">Phosphotyrosine protein phosphatase I domain-containing protein</fullName>
    </recommendedName>
</protein>
<feature type="domain" description="Phosphotyrosine protein phosphatase I" evidence="2">
    <location>
        <begin position="3"/>
        <end position="184"/>
    </location>
</feature>
<name>A0A6A5ACM3_APHAT</name>
<dbReference type="PANTHER" id="PTHR47439:SF1">
    <property type="entry name" value="ACID PHOSPHATASE"/>
    <property type="match status" value="1"/>
</dbReference>
<dbReference type="SUPFAM" id="SSF52788">
    <property type="entry name" value="Phosphotyrosine protein phosphatases I"/>
    <property type="match status" value="1"/>
</dbReference>
<feature type="compositionally biased region" description="Polar residues" evidence="1">
    <location>
        <begin position="49"/>
        <end position="62"/>
    </location>
</feature>
<evidence type="ECO:0000256" key="1">
    <source>
        <dbReference type="SAM" id="MobiDB-lite"/>
    </source>
</evidence>